<dbReference type="Proteomes" id="UP000276133">
    <property type="component" value="Unassembled WGS sequence"/>
</dbReference>
<dbReference type="OrthoDB" id="6104117at2759"/>
<proteinExistence type="predicted"/>
<evidence type="ECO:0000313" key="1">
    <source>
        <dbReference type="EMBL" id="RNA09941.1"/>
    </source>
</evidence>
<name>A0A3M7QFW7_BRAPC</name>
<gene>
    <name evidence="1" type="ORF">BpHYR1_050703</name>
</gene>
<reference evidence="1 2" key="1">
    <citation type="journal article" date="2018" name="Sci. Rep.">
        <title>Genomic signatures of local adaptation to the degree of environmental predictability in rotifers.</title>
        <authorList>
            <person name="Franch-Gras L."/>
            <person name="Hahn C."/>
            <person name="Garcia-Roger E.M."/>
            <person name="Carmona M.J."/>
            <person name="Serra M."/>
            <person name="Gomez A."/>
        </authorList>
    </citation>
    <scope>NUCLEOTIDE SEQUENCE [LARGE SCALE GENOMIC DNA]</scope>
    <source>
        <strain evidence="1">HYR1</strain>
    </source>
</reference>
<feature type="non-terminal residue" evidence="1">
    <location>
        <position position="101"/>
    </location>
</feature>
<protein>
    <submittedName>
        <fullName evidence="1">Transposon Tf2-9 poly</fullName>
    </submittedName>
</protein>
<organism evidence="1 2">
    <name type="scientific">Brachionus plicatilis</name>
    <name type="common">Marine rotifer</name>
    <name type="synonym">Brachionus muelleri</name>
    <dbReference type="NCBI Taxonomy" id="10195"/>
    <lineage>
        <taxon>Eukaryota</taxon>
        <taxon>Metazoa</taxon>
        <taxon>Spiralia</taxon>
        <taxon>Gnathifera</taxon>
        <taxon>Rotifera</taxon>
        <taxon>Eurotatoria</taxon>
        <taxon>Monogononta</taxon>
        <taxon>Pseudotrocha</taxon>
        <taxon>Ploima</taxon>
        <taxon>Brachionidae</taxon>
        <taxon>Brachionus</taxon>
    </lineage>
</organism>
<dbReference type="EMBL" id="REGN01006331">
    <property type="protein sequence ID" value="RNA09941.1"/>
    <property type="molecule type" value="Genomic_DNA"/>
</dbReference>
<comment type="caution">
    <text evidence="1">The sequence shown here is derived from an EMBL/GenBank/DDBJ whole genome shotgun (WGS) entry which is preliminary data.</text>
</comment>
<keyword evidence="2" id="KW-1185">Reference proteome</keyword>
<evidence type="ECO:0000313" key="2">
    <source>
        <dbReference type="Proteomes" id="UP000276133"/>
    </source>
</evidence>
<sequence>MFLKVYRETPHSTTKVAPATLLFGFAHTSGIPQIDTMSLEKLKELHEYARRNDEEAKKRMKKDLDLRMKAREPQIKVGARVLLKVERKVNSDPTWDPTPYT</sequence>
<dbReference type="STRING" id="10195.A0A3M7QFW7"/>
<dbReference type="AlphaFoldDB" id="A0A3M7QFW7"/>
<accession>A0A3M7QFW7</accession>